<name>A0A921FX57_SPOPS</name>
<dbReference type="PANTHER" id="PTHR33608">
    <property type="entry name" value="BLL2464 PROTEIN"/>
    <property type="match status" value="1"/>
</dbReference>
<dbReference type="Pfam" id="PF01882">
    <property type="entry name" value="DUF58"/>
    <property type="match status" value="1"/>
</dbReference>
<organism evidence="2 3">
    <name type="scientific">Sporosarcina psychrophila</name>
    <name type="common">Bacillus psychrophilus</name>
    <dbReference type="NCBI Taxonomy" id="1476"/>
    <lineage>
        <taxon>Bacteria</taxon>
        <taxon>Bacillati</taxon>
        <taxon>Bacillota</taxon>
        <taxon>Bacilli</taxon>
        <taxon>Bacillales</taxon>
        <taxon>Caryophanaceae</taxon>
        <taxon>Sporosarcina</taxon>
    </lineage>
</organism>
<protein>
    <submittedName>
        <fullName evidence="2">DUF58 domain-containing protein</fullName>
    </submittedName>
</protein>
<proteinExistence type="predicted"/>
<evidence type="ECO:0000259" key="1">
    <source>
        <dbReference type="Pfam" id="PF01882"/>
    </source>
</evidence>
<evidence type="ECO:0000313" key="3">
    <source>
        <dbReference type="Proteomes" id="UP000698173"/>
    </source>
</evidence>
<feature type="domain" description="DUF58" evidence="1">
    <location>
        <begin position="46"/>
        <end position="251"/>
    </location>
</feature>
<dbReference type="PANTHER" id="PTHR33608:SF7">
    <property type="entry name" value="DUF58 DOMAIN-CONTAINING PROTEIN"/>
    <property type="match status" value="1"/>
</dbReference>
<gene>
    <name evidence="2" type="ORF">K8V56_02795</name>
</gene>
<dbReference type="SUPFAM" id="SSF53300">
    <property type="entry name" value="vWA-like"/>
    <property type="match status" value="1"/>
</dbReference>
<reference evidence="2" key="2">
    <citation type="submission" date="2021-09" db="EMBL/GenBank/DDBJ databases">
        <authorList>
            <person name="Gilroy R."/>
        </authorList>
    </citation>
    <scope>NUCLEOTIDE SEQUENCE</scope>
    <source>
        <strain evidence="2">CHK171-7178</strain>
    </source>
</reference>
<sequence>MNDELFPNRLANRLGALSIVSRSGRLGHHKGTHRSRKTGSSLDFSDFREYHPGDDLRHIDWNVYARTDKPYIKQYLDEQEMRIHILLDSTKSMGADGKWNYARQLAIALGQLALKSGDTLSFSTWNDGQDTFFRKKGAAHRASVTKFISAIDDPGSTENFTDRALASIPKAVTVLFILTDGLEEVGKWEQLFRRLPGICGDVRVVTIHSKVEEIPDYEGDIRFVDIESGDGIEVTMTRRAIQDYLEMKSAHEAQMIALARKFGIQLIRAEVTEGVMETVTKKMRHAGWVR</sequence>
<dbReference type="EMBL" id="DYWT01000045">
    <property type="protein sequence ID" value="HJF30694.1"/>
    <property type="molecule type" value="Genomic_DNA"/>
</dbReference>
<reference evidence="2" key="1">
    <citation type="journal article" date="2021" name="PeerJ">
        <title>Extensive microbial diversity within the chicken gut microbiome revealed by metagenomics and culture.</title>
        <authorList>
            <person name="Gilroy R."/>
            <person name="Ravi A."/>
            <person name="Getino M."/>
            <person name="Pursley I."/>
            <person name="Horton D.L."/>
            <person name="Alikhan N.F."/>
            <person name="Baker D."/>
            <person name="Gharbi K."/>
            <person name="Hall N."/>
            <person name="Watson M."/>
            <person name="Adriaenssens E.M."/>
            <person name="Foster-Nyarko E."/>
            <person name="Jarju S."/>
            <person name="Secka A."/>
            <person name="Antonio M."/>
            <person name="Oren A."/>
            <person name="Chaudhuri R.R."/>
            <person name="La Ragione R."/>
            <person name="Hildebrand F."/>
            <person name="Pallen M.J."/>
        </authorList>
    </citation>
    <scope>NUCLEOTIDE SEQUENCE</scope>
    <source>
        <strain evidence="2">CHK171-7178</strain>
    </source>
</reference>
<dbReference type="InterPro" id="IPR036465">
    <property type="entry name" value="vWFA_dom_sf"/>
</dbReference>
<dbReference type="Gene3D" id="3.40.50.410">
    <property type="entry name" value="von Willebrand factor, type A domain"/>
    <property type="match status" value="1"/>
</dbReference>
<dbReference type="InterPro" id="IPR002881">
    <property type="entry name" value="DUF58"/>
</dbReference>
<accession>A0A921FX57</accession>
<evidence type="ECO:0000313" key="2">
    <source>
        <dbReference type="EMBL" id="HJF30694.1"/>
    </source>
</evidence>
<dbReference type="AlphaFoldDB" id="A0A921FX57"/>
<comment type="caution">
    <text evidence="2">The sequence shown here is derived from an EMBL/GenBank/DDBJ whole genome shotgun (WGS) entry which is preliminary data.</text>
</comment>
<dbReference type="Proteomes" id="UP000698173">
    <property type="component" value="Unassembled WGS sequence"/>
</dbReference>